<accession>A0A2N5P480</accession>
<dbReference type="Pfam" id="PF00698">
    <property type="entry name" value="Acyl_transf_1"/>
    <property type="match status" value="1"/>
</dbReference>
<comment type="caution">
    <text evidence="7">The sequence shown here is derived from an EMBL/GenBank/DDBJ whole genome shotgun (WGS) entry which is preliminary data.</text>
</comment>
<dbReference type="InterPro" id="IPR004410">
    <property type="entry name" value="Malonyl_CoA-ACP_transAc_FabD"/>
</dbReference>
<dbReference type="GO" id="GO:0005829">
    <property type="term" value="C:cytosol"/>
    <property type="evidence" value="ECO:0007669"/>
    <property type="project" value="TreeGrafter"/>
</dbReference>
<dbReference type="SUPFAM" id="SSF55048">
    <property type="entry name" value="Probable ACP-binding domain of malonyl-CoA ACP transacylase"/>
    <property type="match status" value="1"/>
</dbReference>
<evidence type="ECO:0000313" key="10">
    <source>
        <dbReference type="Proteomes" id="UP000235093"/>
    </source>
</evidence>
<dbReference type="Proteomes" id="UP000235093">
    <property type="component" value="Unassembled WGS sequence"/>
</dbReference>
<comment type="similarity">
    <text evidence="4">Belongs to the fabD family.</text>
</comment>
<keyword evidence="1 4" id="KW-0808">Transferase</keyword>
<feature type="active site" evidence="5">
    <location>
        <position position="197"/>
    </location>
</feature>
<dbReference type="InterPro" id="IPR024925">
    <property type="entry name" value="Malonyl_CoA-ACP_transAc"/>
</dbReference>
<comment type="catalytic activity">
    <reaction evidence="3 4">
        <text>holo-[ACP] + malonyl-CoA = malonyl-[ACP] + CoA</text>
        <dbReference type="Rhea" id="RHEA:41792"/>
        <dbReference type="Rhea" id="RHEA-COMP:9623"/>
        <dbReference type="Rhea" id="RHEA-COMP:9685"/>
        <dbReference type="ChEBI" id="CHEBI:57287"/>
        <dbReference type="ChEBI" id="CHEBI:57384"/>
        <dbReference type="ChEBI" id="CHEBI:64479"/>
        <dbReference type="ChEBI" id="CHEBI:78449"/>
        <dbReference type="EC" id="2.3.1.39"/>
    </reaction>
</comment>
<proteinExistence type="inferred from homology"/>
<evidence type="ECO:0000313" key="7">
    <source>
        <dbReference type="EMBL" id="PLT69943.1"/>
    </source>
</evidence>
<evidence type="ECO:0000256" key="3">
    <source>
        <dbReference type="ARBA" id="ARBA00048462"/>
    </source>
</evidence>
<dbReference type="SUPFAM" id="SSF52151">
    <property type="entry name" value="FabD/lysophospholipase-like"/>
    <property type="match status" value="1"/>
</dbReference>
<protein>
    <recommendedName>
        <fullName evidence="4">Malonyl CoA-acyl carrier protein transacylase</fullName>
        <ecNumber evidence="4">2.3.1.39</ecNumber>
    </recommendedName>
</protein>
<name>A0A2N5P480_MEDGN</name>
<evidence type="ECO:0000259" key="6">
    <source>
        <dbReference type="SMART" id="SM00827"/>
    </source>
</evidence>
<evidence type="ECO:0000313" key="9">
    <source>
        <dbReference type="Proteomes" id="UP000234891"/>
    </source>
</evidence>
<dbReference type="InterPro" id="IPR014043">
    <property type="entry name" value="Acyl_transferase_dom"/>
</dbReference>
<evidence type="ECO:0000256" key="5">
    <source>
        <dbReference type="PIRSR" id="PIRSR000446-1"/>
    </source>
</evidence>
<dbReference type="InterPro" id="IPR016035">
    <property type="entry name" value="Acyl_Trfase/lysoPLipase"/>
</dbReference>
<evidence type="ECO:0000256" key="2">
    <source>
        <dbReference type="ARBA" id="ARBA00023315"/>
    </source>
</evidence>
<dbReference type="Gene3D" id="3.30.70.250">
    <property type="entry name" value="Malonyl-CoA ACP transacylase, ACP-binding"/>
    <property type="match status" value="1"/>
</dbReference>
<evidence type="ECO:0000256" key="1">
    <source>
        <dbReference type="ARBA" id="ARBA00022679"/>
    </source>
</evidence>
<dbReference type="SMART" id="SM00827">
    <property type="entry name" value="PKS_AT"/>
    <property type="match status" value="1"/>
</dbReference>
<dbReference type="GO" id="GO:0004314">
    <property type="term" value="F:[acyl-carrier-protein] S-malonyltransferase activity"/>
    <property type="evidence" value="ECO:0007669"/>
    <property type="project" value="UniProtKB-EC"/>
</dbReference>
<dbReference type="PANTHER" id="PTHR42681">
    <property type="entry name" value="MALONYL-COA-ACYL CARRIER PROTEIN TRANSACYLASE, MITOCHONDRIAL"/>
    <property type="match status" value="1"/>
</dbReference>
<dbReference type="EC" id="2.3.1.39" evidence="4"/>
<dbReference type="InterPro" id="IPR050858">
    <property type="entry name" value="Mal-CoA-ACP_Trans/PKS_FabD"/>
</dbReference>
<dbReference type="EMBL" id="NIHT01000008">
    <property type="protein sequence ID" value="PLT75939.1"/>
    <property type="molecule type" value="Genomic_DNA"/>
</dbReference>
<dbReference type="PIRSF" id="PIRSF000446">
    <property type="entry name" value="Mct"/>
    <property type="match status" value="1"/>
</dbReference>
<dbReference type="Proteomes" id="UP000234891">
    <property type="component" value="Unassembled WGS sequence"/>
</dbReference>
<dbReference type="EMBL" id="NIHS01000038">
    <property type="protein sequence ID" value="PLT69943.1"/>
    <property type="molecule type" value="Genomic_DNA"/>
</dbReference>
<feature type="domain" description="Malonyl-CoA:ACP transacylase (MAT)" evidence="6">
    <location>
        <begin position="10"/>
        <end position="287"/>
    </location>
</feature>
<dbReference type="Gene3D" id="3.40.366.10">
    <property type="entry name" value="Malonyl-Coenzyme A Acyl Carrier Protein, domain 2"/>
    <property type="match status" value="1"/>
</dbReference>
<dbReference type="PANTHER" id="PTHR42681:SF1">
    <property type="entry name" value="MALONYL-COA-ACYL CARRIER PROTEIN TRANSACYLASE, MITOCHONDRIAL"/>
    <property type="match status" value="1"/>
</dbReference>
<dbReference type="GO" id="GO:0006633">
    <property type="term" value="P:fatty acid biosynthetic process"/>
    <property type="evidence" value="ECO:0007669"/>
    <property type="project" value="TreeGrafter"/>
</dbReference>
<dbReference type="AlphaFoldDB" id="A0A2N5P480"/>
<evidence type="ECO:0000256" key="4">
    <source>
        <dbReference type="PIRNR" id="PIRNR000446"/>
    </source>
</evidence>
<keyword evidence="2 4" id="KW-0012">Acyltransferase</keyword>
<dbReference type="InterPro" id="IPR016036">
    <property type="entry name" value="Malonyl_transacylase_ACP-bd"/>
</dbReference>
<reference evidence="9 10" key="1">
    <citation type="journal article" date="2017" name="Genome Med.">
        <title>A novel Ruminococcus gnavus clade enriched in inflammatory bowel disease patients.</title>
        <authorList>
            <person name="Hall A.B."/>
            <person name="Yassour M."/>
            <person name="Sauk J."/>
            <person name="Garner A."/>
            <person name="Jiang X."/>
            <person name="Arthur T."/>
            <person name="Lagoudas G.K."/>
            <person name="Vatanen T."/>
            <person name="Fornelos N."/>
            <person name="Wilson R."/>
            <person name="Bertha M."/>
            <person name="Cohen M."/>
            <person name="Garber J."/>
            <person name="Khalili H."/>
            <person name="Gevers D."/>
            <person name="Ananthakrishnan A.N."/>
            <person name="Kugathasan S."/>
            <person name="Lander E.S."/>
            <person name="Blainey P."/>
            <person name="Vlamakis H."/>
            <person name="Xavier R.J."/>
            <person name="Huttenhower C."/>
        </authorList>
    </citation>
    <scope>NUCLEOTIDE SEQUENCE [LARGE SCALE GENOMIC DNA]</scope>
    <source>
        <strain evidence="7 9">RJX1124</strain>
        <strain evidence="8 10">RJX1125</strain>
    </source>
</reference>
<dbReference type="InterPro" id="IPR001227">
    <property type="entry name" value="Ac_transferase_dom_sf"/>
</dbReference>
<gene>
    <name evidence="7" type="primary">fabD</name>
    <name evidence="8" type="ORF">CDL23_06365</name>
    <name evidence="7" type="ORF">CDL26_14845</name>
</gene>
<evidence type="ECO:0000313" key="8">
    <source>
        <dbReference type="EMBL" id="PLT75939.1"/>
    </source>
</evidence>
<organism evidence="7 9">
    <name type="scientific">Mediterraneibacter gnavus</name>
    <name type="common">Ruminococcus gnavus</name>
    <dbReference type="NCBI Taxonomy" id="33038"/>
    <lineage>
        <taxon>Bacteria</taxon>
        <taxon>Bacillati</taxon>
        <taxon>Bacillota</taxon>
        <taxon>Clostridia</taxon>
        <taxon>Lachnospirales</taxon>
        <taxon>Lachnospiraceae</taxon>
        <taxon>Mediterraneibacter</taxon>
    </lineage>
</organism>
<sequence>MIIYMKKACMFPGQGVQFTGMMKEEYCNKYSKYIKSADDILGYSIVDICNNKDRAQMLNQTEFTQPAMYMVNAFSYFDYIEREGIPEYCIGHSLGEFNAIAAANIVSFEEGLILVKERGNLMSEITNGSMMAILGINRVSVIETINRYGFETIDIANMNSYTQTVIAGPMKDLEEVKKFFELLGATVVFLKVSGPFHTRYMKNAALKFGSVLRKVNVKEASIPVISNYTAKEYISEDTKNNLIKQIYNPVKWVQSIEYLIDQGVDEFTQVGPGRVLKNLYKKIVRDE</sequence>
<dbReference type="NCBIfam" id="TIGR00128">
    <property type="entry name" value="fabD"/>
    <property type="match status" value="1"/>
</dbReference>
<feature type="active site" evidence="5">
    <location>
        <position position="93"/>
    </location>
</feature>